<sequence>MMEELLEAVKNYLDITWDDADTNKKIKGIVTRGMEYLNHAAGGKQDYEKEGQARALLFEYAMYVNSGALNEFQQNYLHELMMLQIHQEVKNYEAEKNADVQ</sequence>
<dbReference type="RefSeq" id="WP_066052090.1">
    <property type="nucleotide sequence ID" value="NZ_CP014223.1"/>
</dbReference>
<evidence type="ECO:0008006" key="5">
    <source>
        <dbReference type="Google" id="ProtNLM"/>
    </source>
</evidence>
<dbReference type="EMBL" id="FQUA01000014">
    <property type="protein sequence ID" value="SHF03560.1"/>
    <property type="molecule type" value="Genomic_DNA"/>
</dbReference>
<dbReference type="Proteomes" id="UP000184204">
    <property type="component" value="Unassembled WGS sequence"/>
</dbReference>
<dbReference type="EMBL" id="CP014223">
    <property type="protein sequence ID" value="AMJ41986.1"/>
    <property type="molecule type" value="Genomic_DNA"/>
</dbReference>
<proteinExistence type="predicted"/>
<dbReference type="AlphaFoldDB" id="A0A0X8VAE6"/>
<accession>A0A0X8VAE6</accession>
<reference evidence="4" key="4">
    <citation type="submission" date="2016-11" db="EMBL/GenBank/DDBJ databases">
        <authorList>
            <person name="Jaros S."/>
            <person name="Januszkiewicz K."/>
            <person name="Wedrychowicz H."/>
        </authorList>
    </citation>
    <scope>NUCLEOTIDE SEQUENCE [LARGE SCALE GENOMIC DNA]</scope>
    <source>
        <strain evidence="4">DSM 1682</strain>
    </source>
</reference>
<protein>
    <recommendedName>
        <fullName evidence="5">Phage gp6-like head-tail connector protein</fullName>
    </recommendedName>
</protein>
<evidence type="ECO:0000313" key="3">
    <source>
        <dbReference type="Proteomes" id="UP000068026"/>
    </source>
</evidence>
<dbReference type="OrthoDB" id="2362564at2"/>
<gene>
    <name evidence="1" type="ORF">CPRO_24200</name>
    <name evidence="2" type="ORF">SAMN02745151_02572</name>
</gene>
<evidence type="ECO:0000313" key="4">
    <source>
        <dbReference type="Proteomes" id="UP000184204"/>
    </source>
</evidence>
<evidence type="ECO:0000313" key="2">
    <source>
        <dbReference type="EMBL" id="SHF03560.1"/>
    </source>
</evidence>
<reference evidence="3" key="2">
    <citation type="submission" date="2016-01" db="EMBL/GenBank/DDBJ databases">
        <authorList>
            <person name="Poehlein A."/>
            <person name="Schlien K."/>
            <person name="Gottschalk G."/>
            <person name="Buckel W."/>
            <person name="Daniel R."/>
        </authorList>
    </citation>
    <scope>NUCLEOTIDE SEQUENCE [LARGE SCALE GENOMIC DNA]</scope>
    <source>
        <strain evidence="3">X2</strain>
    </source>
</reference>
<evidence type="ECO:0000313" key="1">
    <source>
        <dbReference type="EMBL" id="AMJ41986.1"/>
    </source>
</evidence>
<keyword evidence="3" id="KW-1185">Reference proteome</keyword>
<dbReference type="KEGG" id="cpro:CPRO_24200"/>
<reference evidence="2" key="3">
    <citation type="submission" date="2016-11" db="EMBL/GenBank/DDBJ databases">
        <authorList>
            <person name="Varghese N."/>
            <person name="Submissions S."/>
        </authorList>
    </citation>
    <scope>NUCLEOTIDE SEQUENCE</scope>
    <source>
        <strain evidence="2">DSM 1682</strain>
    </source>
</reference>
<reference evidence="1 3" key="1">
    <citation type="journal article" date="2016" name="Genome Announc.">
        <title>Complete Genome Sequence of the Amino Acid-Fermenting Clostridium propionicum X2 (DSM 1682).</title>
        <authorList>
            <person name="Poehlein A."/>
            <person name="Schlien K."/>
            <person name="Chowdhury N.P."/>
            <person name="Gottschalk G."/>
            <person name="Buckel W."/>
            <person name="Daniel R."/>
        </authorList>
    </citation>
    <scope>NUCLEOTIDE SEQUENCE [LARGE SCALE GENOMIC DNA]</scope>
    <source>
        <strain evidence="1 3">X2</strain>
    </source>
</reference>
<dbReference type="Proteomes" id="UP000068026">
    <property type="component" value="Chromosome"/>
</dbReference>
<name>A0A0X8VAE6_ANAPI</name>
<organism evidence="2 4">
    <name type="scientific">Anaerotignum propionicum DSM 1682</name>
    <dbReference type="NCBI Taxonomy" id="991789"/>
    <lineage>
        <taxon>Bacteria</taxon>
        <taxon>Bacillati</taxon>
        <taxon>Bacillota</taxon>
        <taxon>Clostridia</taxon>
        <taxon>Lachnospirales</taxon>
        <taxon>Anaerotignaceae</taxon>
        <taxon>Anaerotignum</taxon>
    </lineage>
</organism>